<evidence type="ECO:0000313" key="1">
    <source>
        <dbReference type="EMBL" id="MFC6016651.1"/>
    </source>
</evidence>
<evidence type="ECO:0000313" key="2">
    <source>
        <dbReference type="Proteomes" id="UP001596203"/>
    </source>
</evidence>
<dbReference type="EMBL" id="JBHSPR010000008">
    <property type="protein sequence ID" value="MFC6016651.1"/>
    <property type="molecule type" value="Genomic_DNA"/>
</dbReference>
<gene>
    <name evidence="1" type="ORF">ACFP2T_10605</name>
</gene>
<proteinExistence type="predicted"/>
<organism evidence="1 2">
    <name type="scientific">Plantactinospora solaniradicis</name>
    <dbReference type="NCBI Taxonomy" id="1723736"/>
    <lineage>
        <taxon>Bacteria</taxon>
        <taxon>Bacillati</taxon>
        <taxon>Actinomycetota</taxon>
        <taxon>Actinomycetes</taxon>
        <taxon>Micromonosporales</taxon>
        <taxon>Micromonosporaceae</taxon>
        <taxon>Plantactinospora</taxon>
    </lineage>
</organism>
<protein>
    <submittedName>
        <fullName evidence="1">Uncharacterized protein</fullName>
    </submittedName>
</protein>
<dbReference type="Proteomes" id="UP001596203">
    <property type="component" value="Unassembled WGS sequence"/>
</dbReference>
<comment type="caution">
    <text evidence="1">The sequence shown here is derived from an EMBL/GenBank/DDBJ whole genome shotgun (WGS) entry which is preliminary data.</text>
</comment>
<keyword evidence="2" id="KW-1185">Reference proteome</keyword>
<reference evidence="2" key="1">
    <citation type="journal article" date="2019" name="Int. J. Syst. Evol. Microbiol.">
        <title>The Global Catalogue of Microorganisms (GCM) 10K type strain sequencing project: providing services to taxonomists for standard genome sequencing and annotation.</title>
        <authorList>
            <consortium name="The Broad Institute Genomics Platform"/>
            <consortium name="The Broad Institute Genome Sequencing Center for Infectious Disease"/>
            <person name="Wu L."/>
            <person name="Ma J."/>
        </authorList>
    </citation>
    <scope>NUCLEOTIDE SEQUENCE [LARGE SCALE GENOMIC DNA]</scope>
    <source>
        <strain evidence="2">ZS-35-S2</strain>
    </source>
</reference>
<sequence>MTNLEPTPARQRLAAALDGLAHTFRGMTAHPDENNCECHWGSAEELALLKVPDVELDPDLLRRTWSAPDWDDHPAVLRRILPQFARALAGDLAGLDAYFLTDVGFSFARGGWQRWPTEQAGAVWEFLHAWWAHTLVDPAPAGSAYDVFEVLAEATAGRLRPWLGDWEALDGHPVADQRLTEAVAHWVGDLLGDSLPWFAAGNDDGTRVELVTWLVRHAPARLRSQGGSEELVYRVELLTVESAARWEDPRCWPDRGR</sequence>
<dbReference type="RefSeq" id="WP_377420236.1">
    <property type="nucleotide sequence ID" value="NZ_JBHSPR010000008.1"/>
</dbReference>
<accession>A0ABW1K632</accession>
<name>A0ABW1K632_9ACTN</name>